<dbReference type="RefSeq" id="XP_024699543.1">
    <property type="nucleotide sequence ID" value="XM_024852508.1"/>
</dbReference>
<sequence>MNLLFPLLLLLPILTQAFNLDTHTKRWNYTTSNLASTTSTKCQAAYAAEIKCDGFLVDLVSAHETRTYLKGMQHRDFTNMCTSSCETSLSEYIENVRDACSEPGDAALKSKGFMWINGTENVPVETVGLMFQYMFMRGCARDEHGENCYFQQSAFLPPDFDCDWTCALAYYWTGHFYPYSDWTFGDPELKDFSKVENDVVIGSNYMMQVPIADEAAGSQEDGWKTVKKCGPVGSKESPPFDSGISGKQGDKKSGKASSSAVSSAASGTATSAASTSAASAEAGDGTAAAAATPTETGSAGRIELAMGYFLGAVVLSAYMGF</sequence>
<keyword evidence="2" id="KW-0732">Signal</keyword>
<organism evidence="3 4">
    <name type="scientific">Aspergillus steynii IBT 23096</name>
    <dbReference type="NCBI Taxonomy" id="1392250"/>
    <lineage>
        <taxon>Eukaryota</taxon>
        <taxon>Fungi</taxon>
        <taxon>Dikarya</taxon>
        <taxon>Ascomycota</taxon>
        <taxon>Pezizomycotina</taxon>
        <taxon>Eurotiomycetes</taxon>
        <taxon>Eurotiomycetidae</taxon>
        <taxon>Eurotiales</taxon>
        <taxon>Aspergillaceae</taxon>
        <taxon>Aspergillus</taxon>
        <taxon>Aspergillus subgen. Circumdati</taxon>
    </lineage>
</organism>
<evidence type="ECO:0000313" key="4">
    <source>
        <dbReference type="Proteomes" id="UP000234275"/>
    </source>
</evidence>
<comment type="caution">
    <text evidence="3">The sequence shown here is derived from an EMBL/GenBank/DDBJ whole genome shotgun (WGS) entry which is preliminary data.</text>
</comment>
<dbReference type="AlphaFoldDB" id="A0A2I2FUG0"/>
<evidence type="ECO:0000256" key="2">
    <source>
        <dbReference type="SAM" id="SignalP"/>
    </source>
</evidence>
<name>A0A2I2FUG0_9EURO</name>
<evidence type="ECO:0000256" key="1">
    <source>
        <dbReference type="SAM" id="MobiDB-lite"/>
    </source>
</evidence>
<dbReference type="GeneID" id="36560206"/>
<evidence type="ECO:0000313" key="3">
    <source>
        <dbReference type="EMBL" id="PLB44241.1"/>
    </source>
</evidence>
<dbReference type="OrthoDB" id="5985073at2759"/>
<dbReference type="Proteomes" id="UP000234275">
    <property type="component" value="Unassembled WGS sequence"/>
</dbReference>
<feature type="region of interest" description="Disordered" evidence="1">
    <location>
        <begin position="226"/>
        <end position="258"/>
    </location>
</feature>
<keyword evidence="4" id="KW-1185">Reference proteome</keyword>
<reference evidence="3 4" key="1">
    <citation type="submission" date="2016-12" db="EMBL/GenBank/DDBJ databases">
        <title>The genomes of Aspergillus section Nigri reveals drivers in fungal speciation.</title>
        <authorList>
            <consortium name="DOE Joint Genome Institute"/>
            <person name="Vesth T.C."/>
            <person name="Nybo J."/>
            <person name="Theobald S."/>
            <person name="Brandl J."/>
            <person name="Frisvad J.C."/>
            <person name="Nielsen K.F."/>
            <person name="Lyhne E.K."/>
            <person name="Kogle M.E."/>
            <person name="Kuo A."/>
            <person name="Riley R."/>
            <person name="Clum A."/>
            <person name="Nolan M."/>
            <person name="Lipzen A."/>
            <person name="Salamov A."/>
            <person name="Henrissat B."/>
            <person name="Wiebenga A."/>
            <person name="De Vries R.P."/>
            <person name="Grigoriev I.V."/>
            <person name="Mortensen U.H."/>
            <person name="Andersen M.R."/>
            <person name="Baker S.E."/>
        </authorList>
    </citation>
    <scope>NUCLEOTIDE SEQUENCE [LARGE SCALE GENOMIC DNA]</scope>
    <source>
        <strain evidence="3 4">IBT 23096</strain>
    </source>
</reference>
<gene>
    <name evidence="3" type="ORF">P170DRAFT_467961</name>
</gene>
<accession>A0A2I2FUG0</accession>
<feature type="signal peptide" evidence="2">
    <location>
        <begin position="1"/>
        <end position="17"/>
    </location>
</feature>
<dbReference type="VEuPathDB" id="FungiDB:P170DRAFT_467961"/>
<dbReference type="STRING" id="1392250.A0A2I2FUG0"/>
<proteinExistence type="predicted"/>
<feature type="chain" id="PRO_5014137974" evidence="2">
    <location>
        <begin position="18"/>
        <end position="321"/>
    </location>
</feature>
<protein>
    <submittedName>
        <fullName evidence="3">Uncharacterized protein</fullName>
    </submittedName>
</protein>
<dbReference type="EMBL" id="MSFO01000009">
    <property type="protein sequence ID" value="PLB44241.1"/>
    <property type="molecule type" value="Genomic_DNA"/>
</dbReference>